<reference evidence="2 3" key="1">
    <citation type="submission" date="2019-04" db="EMBL/GenBank/DDBJ databases">
        <title>Aspergillus burnettii sp. nov., novel species from soil in southeast Queensland.</title>
        <authorList>
            <person name="Gilchrist C.L.M."/>
            <person name="Pitt J.I."/>
            <person name="Lange L."/>
            <person name="Lacey H.J."/>
            <person name="Vuong D."/>
            <person name="Midgley D.J."/>
            <person name="Greenfield P."/>
            <person name="Bradbury M."/>
            <person name="Lacey E."/>
            <person name="Busk P.K."/>
            <person name="Pilgaard B."/>
            <person name="Chooi Y.H."/>
            <person name="Piggott A.M."/>
        </authorList>
    </citation>
    <scope>NUCLEOTIDE SEQUENCE [LARGE SCALE GENOMIC DNA]</scope>
    <source>
        <strain evidence="2 3">FRR 5400</strain>
    </source>
</reference>
<feature type="compositionally biased region" description="Basic and acidic residues" evidence="1">
    <location>
        <begin position="46"/>
        <end position="58"/>
    </location>
</feature>
<name>A0A8H6E8Y5_PETAA</name>
<accession>A0A8H6E8Y5</accession>
<gene>
    <name evidence="2" type="ORF">ETB97_009254</name>
</gene>
<feature type="region of interest" description="Disordered" evidence="1">
    <location>
        <begin position="95"/>
        <end position="145"/>
    </location>
</feature>
<dbReference type="Proteomes" id="UP000541154">
    <property type="component" value="Unassembled WGS sequence"/>
</dbReference>
<feature type="compositionally biased region" description="Low complexity" evidence="1">
    <location>
        <begin position="161"/>
        <end position="176"/>
    </location>
</feature>
<sequence length="203" mass="22561">MAAVVDNFEGPPAPPPGKPGGGYWPNPPPDRQQQKRKHKHKPCGRCGKDDRTRDEHDERTYMCAIEVLVGNTLDCAESLSEQADTMVERVLWKRQSSDRHTSCPPTYQVAPAAVKGEGRKNRRVDVRLPHERRRRRRQQQQQVEQHLALTSQTLDQGVNMPLQLAPQPQPQPHVHQQGGGDSGPAPATQGATPAPNHGGQTPW</sequence>
<feature type="region of interest" description="Disordered" evidence="1">
    <location>
        <begin position="159"/>
        <end position="203"/>
    </location>
</feature>
<keyword evidence="3" id="KW-1185">Reference proteome</keyword>
<evidence type="ECO:0000313" key="3">
    <source>
        <dbReference type="Proteomes" id="UP000541154"/>
    </source>
</evidence>
<organism evidence="2 3">
    <name type="scientific">Petromyces alliaceus</name>
    <name type="common">Aspergillus alliaceus</name>
    <dbReference type="NCBI Taxonomy" id="209559"/>
    <lineage>
        <taxon>Eukaryota</taxon>
        <taxon>Fungi</taxon>
        <taxon>Dikarya</taxon>
        <taxon>Ascomycota</taxon>
        <taxon>Pezizomycotina</taxon>
        <taxon>Eurotiomycetes</taxon>
        <taxon>Eurotiomycetidae</taxon>
        <taxon>Eurotiales</taxon>
        <taxon>Aspergillaceae</taxon>
        <taxon>Aspergillus</taxon>
        <taxon>Aspergillus subgen. Circumdati</taxon>
    </lineage>
</organism>
<protein>
    <submittedName>
        <fullName evidence="2">Uncharacterized protein</fullName>
    </submittedName>
</protein>
<feature type="compositionally biased region" description="Low complexity" evidence="1">
    <location>
        <begin position="183"/>
        <end position="195"/>
    </location>
</feature>
<evidence type="ECO:0000256" key="1">
    <source>
        <dbReference type="SAM" id="MobiDB-lite"/>
    </source>
</evidence>
<feature type="region of interest" description="Disordered" evidence="1">
    <location>
        <begin position="1"/>
        <end position="58"/>
    </location>
</feature>
<dbReference type="AlphaFoldDB" id="A0A8H6E8Y5"/>
<feature type="compositionally biased region" description="Basic and acidic residues" evidence="1">
    <location>
        <begin position="116"/>
        <end position="129"/>
    </location>
</feature>
<feature type="compositionally biased region" description="Basic residues" evidence="1">
    <location>
        <begin position="34"/>
        <end position="43"/>
    </location>
</feature>
<dbReference type="EMBL" id="SPNV01000044">
    <property type="protein sequence ID" value="KAF5863791.1"/>
    <property type="molecule type" value="Genomic_DNA"/>
</dbReference>
<proteinExistence type="predicted"/>
<evidence type="ECO:0000313" key="2">
    <source>
        <dbReference type="EMBL" id="KAF5863791.1"/>
    </source>
</evidence>
<comment type="caution">
    <text evidence="2">The sequence shown here is derived from an EMBL/GenBank/DDBJ whole genome shotgun (WGS) entry which is preliminary data.</text>
</comment>